<keyword evidence="4" id="KW-1185">Reference proteome</keyword>
<protein>
    <submittedName>
        <fullName evidence="3">DUF222 domain-containing protein</fullName>
    </submittedName>
</protein>
<dbReference type="RefSeq" id="WP_026936862.1">
    <property type="nucleotide sequence ID" value="NZ_CP028426.1"/>
</dbReference>
<feature type="region of interest" description="Disordered" evidence="1">
    <location>
        <begin position="20"/>
        <end position="62"/>
    </location>
</feature>
<sequence>MTAIDSSAADGSTRDTLAAIVGEAEAGTGADAGAGEIRPTPIELHPTVPATAPRPRRRRYSREIARIRGARAGEGSIGGQDAAPAEAADAVVAAENAAAEDAAAAANAAGAADTAGAAGAAGAAGGADTAGAADAARARKREKSRTRAPGGSRAGKSPRANTGRKTAADELGTPELKAALTSFGEAYCARGAGEAAMIRALATAHDIAQRRAEATLAESGRGEADSDEQVFSWHFTSVLGEFAFATHDSDQSLRARGYDASVLVGRFPGWVTAIERGQVDTRHSREMLKHSRHLGDKYLAEYGAVVLEFAERHTPGETGTFAEEAASTIAAEEFEAEHARARRRRSVTVSHDGLGMAVLNAYLPSELASPIAQLIDKGAREVIALDKEAQAEHRQAMRDARARGAVEPPEFEADTRSISEIRADVFAQTLLCSTPGESRVKAVVSVTVPALSLLEGRKNGTAPALLDGIRPMGFEEARQLAGEATSFQRVLTDPATGHVSCVDTYEPSKSLRRFLQVRDRTCAFPGCIRPAVQCDADHTHPFSEGGETHDGNMAHLCRGHHVQKHEKPWTVTNLGGGVLQWVTPLGQVVTAEPRGYGPRFVPKVEDDPPPF</sequence>
<organism evidence="3 4">
    <name type="scientific">Gulosibacter molinativorax</name>
    <dbReference type="NCBI Taxonomy" id="256821"/>
    <lineage>
        <taxon>Bacteria</taxon>
        <taxon>Bacillati</taxon>
        <taxon>Actinomycetota</taxon>
        <taxon>Actinomycetes</taxon>
        <taxon>Micrococcales</taxon>
        <taxon>Microbacteriaceae</taxon>
        <taxon>Gulosibacter</taxon>
    </lineage>
</organism>
<feature type="compositionally biased region" description="Low complexity" evidence="1">
    <location>
        <begin position="22"/>
        <end position="36"/>
    </location>
</feature>
<name>A0ABT7C7P1_9MICO</name>
<dbReference type="Gene3D" id="1.10.30.50">
    <property type="match status" value="1"/>
</dbReference>
<evidence type="ECO:0000256" key="1">
    <source>
        <dbReference type="SAM" id="MobiDB-lite"/>
    </source>
</evidence>
<feature type="region of interest" description="Disordered" evidence="1">
    <location>
        <begin position="132"/>
        <end position="173"/>
    </location>
</feature>
<dbReference type="Proteomes" id="UP001170379">
    <property type="component" value="Unassembled WGS sequence"/>
</dbReference>
<dbReference type="InterPro" id="IPR003615">
    <property type="entry name" value="HNH_nuc"/>
</dbReference>
<dbReference type="CDD" id="cd00085">
    <property type="entry name" value="HNHc"/>
    <property type="match status" value="1"/>
</dbReference>
<feature type="domain" description="HNH nuclease" evidence="2">
    <location>
        <begin position="510"/>
        <end position="562"/>
    </location>
</feature>
<evidence type="ECO:0000313" key="4">
    <source>
        <dbReference type="Proteomes" id="UP001170379"/>
    </source>
</evidence>
<proteinExistence type="predicted"/>
<reference evidence="3" key="1">
    <citation type="submission" date="2018-03" db="EMBL/GenBank/DDBJ databases">
        <authorList>
            <person name="Nunes O.C."/>
            <person name="Lopes A.R."/>
            <person name="Froufe H."/>
            <person name="Munoz-Merida A."/>
            <person name="Barroso C."/>
            <person name="Egas C."/>
        </authorList>
    </citation>
    <scope>NUCLEOTIDE SEQUENCE</scope>
    <source>
        <strain evidence="3">ON4</strain>
    </source>
</reference>
<comment type="caution">
    <text evidence="3">The sequence shown here is derived from an EMBL/GenBank/DDBJ whole genome shotgun (WGS) entry which is preliminary data.</text>
</comment>
<dbReference type="SMART" id="SM00507">
    <property type="entry name" value="HNHc"/>
    <property type="match status" value="1"/>
</dbReference>
<gene>
    <name evidence="3" type="ORF">C7K25_07595</name>
</gene>
<reference evidence="3" key="2">
    <citation type="journal article" date="2022" name="Sci. Rep.">
        <title>In silico prediction of the enzymes involved in the degradation of the herbicide molinate by Gulosibacter molinativorax ON4T.</title>
        <authorList>
            <person name="Lopes A.R."/>
            <person name="Bunin E."/>
            <person name="Viana A.T."/>
            <person name="Froufe H."/>
            <person name="Munoz-Merida A."/>
            <person name="Pinho D."/>
            <person name="Figueiredo J."/>
            <person name="Barroso C."/>
            <person name="Vaz-Moreira I."/>
            <person name="Bellanger X."/>
            <person name="Egas C."/>
            <person name="Nunes O.C."/>
        </authorList>
    </citation>
    <scope>NUCLEOTIDE SEQUENCE</scope>
    <source>
        <strain evidence="3">ON4</strain>
    </source>
</reference>
<evidence type="ECO:0000313" key="3">
    <source>
        <dbReference type="EMBL" id="MDJ1371231.1"/>
    </source>
</evidence>
<dbReference type="EMBL" id="PXVD01000010">
    <property type="protein sequence ID" value="MDJ1371231.1"/>
    <property type="molecule type" value="Genomic_DNA"/>
</dbReference>
<evidence type="ECO:0000259" key="2">
    <source>
        <dbReference type="SMART" id="SM00507"/>
    </source>
</evidence>
<accession>A0ABT7C7P1</accession>